<dbReference type="Gene3D" id="1.10.1200.10">
    <property type="entry name" value="ACP-like"/>
    <property type="match status" value="1"/>
</dbReference>
<dbReference type="Gene3D" id="3.30.300.30">
    <property type="match status" value="1"/>
</dbReference>
<evidence type="ECO:0000256" key="9">
    <source>
        <dbReference type="ARBA" id="ARBA00033440"/>
    </source>
</evidence>
<comment type="cofactor">
    <cofactor evidence="1">
        <name>pantetheine 4'-phosphate</name>
        <dbReference type="ChEBI" id="CHEBI:47942"/>
    </cofactor>
</comment>
<evidence type="ECO:0000256" key="1">
    <source>
        <dbReference type="ARBA" id="ARBA00001957"/>
    </source>
</evidence>
<evidence type="ECO:0000313" key="12">
    <source>
        <dbReference type="EMBL" id="AKS33467.1"/>
    </source>
</evidence>
<dbReference type="GO" id="GO:0031177">
    <property type="term" value="F:phosphopantetheine binding"/>
    <property type="evidence" value="ECO:0007669"/>
    <property type="project" value="InterPro"/>
</dbReference>
<dbReference type="RefSeq" id="WP_049745892.1">
    <property type="nucleotide sequence ID" value="NZ_CP012150.1"/>
</dbReference>
<dbReference type="InterPro" id="IPR010071">
    <property type="entry name" value="AA_adenyl_dom"/>
</dbReference>
<dbReference type="FunFam" id="3.40.50.12780:FF:000012">
    <property type="entry name" value="Non-ribosomal peptide synthetase"/>
    <property type="match status" value="1"/>
</dbReference>
<dbReference type="InterPro" id="IPR057737">
    <property type="entry name" value="Condensation_MtbB-like"/>
</dbReference>
<dbReference type="InterPro" id="IPR020845">
    <property type="entry name" value="AMP-binding_CS"/>
</dbReference>
<dbReference type="GO" id="GO:0043041">
    <property type="term" value="P:amino acid activation for nonribosomal peptide biosynthetic process"/>
    <property type="evidence" value="ECO:0007669"/>
    <property type="project" value="TreeGrafter"/>
</dbReference>
<evidence type="ECO:0000256" key="5">
    <source>
        <dbReference type="ARBA" id="ARBA00022450"/>
    </source>
</evidence>
<dbReference type="FunFam" id="1.10.1200.10:FF:000016">
    <property type="entry name" value="Non-ribosomal peptide synthase"/>
    <property type="match status" value="1"/>
</dbReference>
<dbReference type="Gene3D" id="3.40.50.1820">
    <property type="entry name" value="alpha/beta hydrolase"/>
    <property type="match status" value="1"/>
</dbReference>
<dbReference type="EMBL" id="CP012150">
    <property type="protein sequence ID" value="AKS33467.1"/>
    <property type="molecule type" value="Genomic_DNA"/>
</dbReference>
<dbReference type="FunFam" id="3.30.559.30:FF:000006">
    <property type="entry name" value="Yersiniabactin polyketide/non-ribosomal peptide synthetase"/>
    <property type="match status" value="1"/>
</dbReference>
<name>A0A0K0X7W7_MYCGD</name>
<gene>
    <name evidence="12" type="ORF">AFA91_17900</name>
</gene>
<dbReference type="Gene3D" id="3.30.559.10">
    <property type="entry name" value="Chloramphenicol acetyltransferase-like domain"/>
    <property type="match status" value="1"/>
</dbReference>
<dbReference type="Gene3D" id="3.40.50.12780">
    <property type="entry name" value="N-terminal domain of ligase-like"/>
    <property type="match status" value="1"/>
</dbReference>
<accession>A0A0K0X7W7</accession>
<dbReference type="InterPro" id="IPR000873">
    <property type="entry name" value="AMP-dep_synth/lig_dom"/>
</dbReference>
<feature type="domain" description="Carrier" evidence="11">
    <location>
        <begin position="6"/>
        <end position="79"/>
    </location>
</feature>
<feature type="domain" description="Carrier" evidence="11">
    <location>
        <begin position="1059"/>
        <end position="1135"/>
    </location>
</feature>
<dbReference type="InterPro" id="IPR006162">
    <property type="entry name" value="Ppantetheine_attach_site"/>
</dbReference>
<dbReference type="SUPFAM" id="SSF52777">
    <property type="entry name" value="CoA-dependent acyltransferases"/>
    <property type="match status" value="2"/>
</dbReference>
<dbReference type="STRING" id="134601.AFA91_17900"/>
<sequence length="1169" mass="125641">MGDVAGANSQTIRAAVADLLGIGSEDVDPDADLIGQGLDSIRMMSLAGRWRQQGIDIDFATLAANPTVTTWAELIAARGADAKASSAQENSRPADTGNQAGDPFPLAPMQHAMWVGRENDQQLGGVAGHLYVEFDGTGVDPERLRRAATALARRHPMLRVEFLPDGTQRIGALHGEFPVTVEDLRDATPDEVAQRLSQIQRAKSHQQLPGEVFELTLSLLPGGATRLHVDLDMQAGDAMSYRTLMADLATLYNAGTELPALGYTYREYRLQTPEGGAAHDADQKWWAERIADLPDPPRLPLVPVAEQADPHHTTRRHHWLDPQTRDALFAAARRRGITPAMALAASFAEVLAGWSADQRFLLNVPLFGREQRHPDVDRIVGDFTSSLLLDIDLTDTATPTQRAKAVQDTFRTAAGHASYPGLSVLRDLGRHRGTQVIAPVVYTSALGLGELFATEVTDAFGKPVWINSQGPQVLLDAQVTEFDGGVLVNWDVREDAFRPGVIDAMFARHIAELRRLATDELAWDTPAPPLLPQSQRDVRDAANAKSAAPSGRALHEGFFEQAALRPDAVALIGSNGRLTYAELREQALAVATALKVAGVRRGDSVAVMGPKGPDQVPALLGILAAGALYLPVGVDQPADRAERMLADAGVRMALFCGDGPPTWLPALTVTEAVLVGRRHETVEPASAAPDELAYVLFTSGSTGEPKGVEVTHDAAMNTVETLNTYFGMGPDDSVLALTHLESDLSVLDVFGTLAAGATIVMVDEADRRNPDHWVTEINTHGVTTLNFLPGSLEMLVETAWSTKTSMPTLRAVPTGGDWVRTTMVRKLRQLAPGVVLTGLGGATETAIHATLFEAKELPETWTAVPYGAPFPNNACRVVNAAGQDCPDWVPGELWIGGRGIARGYRGKPELTAEKFVTYCGRRWYRTGDLARYWPDGTLEFVGRADHRVKLSGYRIELGEVEAALQRLPGVHAAVADIVHTPAGDLLAAVVGLDDTSVSIADLRAGLAELVPPHMVPRHFELTGKVPFTVGGKTDRRAVARLLADAVERSQAGRRGTGRRPETSLERALAAILGELLTVADVGADEDFFELGGDSVLATAAVARIRDWLDTPTAMVPDIFATRTVENLANRLTAREADGSRLEQIAELYLEVAEMDDAAVMSALDTASTS</sequence>
<dbReference type="SUPFAM" id="SSF47336">
    <property type="entry name" value="ACP-like"/>
    <property type="match status" value="2"/>
</dbReference>
<dbReference type="InterPro" id="IPR036736">
    <property type="entry name" value="ACP-like_sf"/>
</dbReference>
<evidence type="ECO:0000256" key="7">
    <source>
        <dbReference type="ARBA" id="ARBA00022598"/>
    </source>
</evidence>
<dbReference type="SUPFAM" id="SSF56801">
    <property type="entry name" value="Acetyl-CoA synthetase-like"/>
    <property type="match status" value="1"/>
</dbReference>
<keyword evidence="5" id="KW-0596">Phosphopantetheine</keyword>
<keyword evidence="8" id="KW-0677">Repeat</keyword>
<evidence type="ECO:0000313" key="13">
    <source>
        <dbReference type="Proteomes" id="UP000062255"/>
    </source>
</evidence>
<dbReference type="InterPro" id="IPR042099">
    <property type="entry name" value="ANL_N_sf"/>
</dbReference>
<dbReference type="GO" id="GO:0016874">
    <property type="term" value="F:ligase activity"/>
    <property type="evidence" value="ECO:0007669"/>
    <property type="project" value="UniProtKB-KW"/>
</dbReference>
<dbReference type="InterPro" id="IPR029058">
    <property type="entry name" value="AB_hydrolase_fold"/>
</dbReference>
<protein>
    <recommendedName>
        <fullName evidence="4">Phenyloxazoline synthase MbtB</fullName>
    </recommendedName>
    <alternativeName>
        <fullName evidence="9">Mycobactin synthetase protein B</fullName>
    </alternativeName>
</protein>
<feature type="compositionally biased region" description="Polar residues" evidence="10">
    <location>
        <begin position="88"/>
        <end position="99"/>
    </location>
</feature>
<dbReference type="PROSITE" id="PS00012">
    <property type="entry name" value="PHOSPHOPANTETHEINE"/>
    <property type="match status" value="1"/>
</dbReference>
<feature type="region of interest" description="Disordered" evidence="10">
    <location>
        <begin position="83"/>
        <end position="102"/>
    </location>
</feature>
<dbReference type="KEGG" id="mgo:AFA91_17900"/>
<dbReference type="PATRIC" id="fig|134601.6.peg.3711"/>
<dbReference type="InterPro" id="IPR009081">
    <property type="entry name" value="PP-bd_ACP"/>
</dbReference>
<dbReference type="Pfam" id="PF00550">
    <property type="entry name" value="PP-binding"/>
    <property type="match status" value="2"/>
</dbReference>
<dbReference type="SMART" id="SM00823">
    <property type="entry name" value="PKS_PP"/>
    <property type="match status" value="2"/>
</dbReference>
<evidence type="ECO:0000256" key="4">
    <source>
        <dbReference type="ARBA" id="ARBA00016743"/>
    </source>
</evidence>
<dbReference type="Pfam" id="PF00668">
    <property type="entry name" value="Condensation"/>
    <property type="match status" value="1"/>
</dbReference>
<dbReference type="Gene3D" id="3.30.559.30">
    <property type="entry name" value="Nonribosomal peptide synthetase, condensation domain"/>
    <property type="match status" value="1"/>
</dbReference>
<evidence type="ECO:0000256" key="3">
    <source>
        <dbReference type="ARBA" id="ARBA00007380"/>
    </source>
</evidence>
<dbReference type="AlphaFoldDB" id="A0A0K0X7W7"/>
<dbReference type="InterPro" id="IPR020806">
    <property type="entry name" value="PKS_PP-bd"/>
</dbReference>
<dbReference type="GO" id="GO:0044550">
    <property type="term" value="P:secondary metabolite biosynthetic process"/>
    <property type="evidence" value="ECO:0007669"/>
    <property type="project" value="TreeGrafter"/>
</dbReference>
<evidence type="ECO:0000256" key="8">
    <source>
        <dbReference type="ARBA" id="ARBA00022737"/>
    </source>
</evidence>
<dbReference type="GO" id="GO:0005737">
    <property type="term" value="C:cytoplasm"/>
    <property type="evidence" value="ECO:0007669"/>
    <property type="project" value="TreeGrafter"/>
</dbReference>
<dbReference type="InterPro" id="IPR001242">
    <property type="entry name" value="Condensation_dom"/>
</dbReference>
<keyword evidence="6" id="KW-0597">Phosphoprotein</keyword>
<evidence type="ECO:0000256" key="2">
    <source>
        <dbReference type="ARBA" id="ARBA00005102"/>
    </source>
</evidence>
<dbReference type="CDD" id="cd19535">
    <property type="entry name" value="Cyc_NRPS"/>
    <property type="match status" value="1"/>
</dbReference>
<proteinExistence type="inferred from homology"/>
<dbReference type="PROSITE" id="PS00455">
    <property type="entry name" value="AMP_BINDING"/>
    <property type="match status" value="1"/>
</dbReference>
<dbReference type="PROSITE" id="PS50075">
    <property type="entry name" value="CARRIER"/>
    <property type="match status" value="2"/>
</dbReference>
<dbReference type="OrthoDB" id="2472181at2"/>
<dbReference type="PANTHER" id="PTHR45527">
    <property type="entry name" value="NONRIBOSOMAL PEPTIDE SYNTHETASE"/>
    <property type="match status" value="1"/>
</dbReference>
<dbReference type="PANTHER" id="PTHR45527:SF10">
    <property type="entry name" value="PYOCHELIN SYNTHASE PCHF"/>
    <property type="match status" value="1"/>
</dbReference>
<dbReference type="InterPro" id="IPR023213">
    <property type="entry name" value="CAT-like_dom_sf"/>
</dbReference>
<evidence type="ECO:0000259" key="11">
    <source>
        <dbReference type="PROSITE" id="PS50075"/>
    </source>
</evidence>
<comment type="pathway">
    <text evidence="2">Siderophore biosynthesis; mycobactin biosynthesis.</text>
</comment>
<reference evidence="12 13" key="1">
    <citation type="submission" date="2015-07" db="EMBL/GenBank/DDBJ databases">
        <title>Complete genome sequence of Mycobacterium goodii X7B, a facultative thermophilic biodesulfurizing bacterium.</title>
        <authorList>
            <person name="Yu B."/>
            <person name="Li F."/>
            <person name="Xu P."/>
        </authorList>
    </citation>
    <scope>NUCLEOTIDE SEQUENCE [LARGE SCALE GENOMIC DNA]</scope>
    <source>
        <strain evidence="12 13">X7B</strain>
    </source>
</reference>
<dbReference type="InterPro" id="IPR045851">
    <property type="entry name" value="AMP-bd_C_sf"/>
</dbReference>
<dbReference type="UniPathway" id="UPA00011"/>
<dbReference type="Pfam" id="PF00501">
    <property type="entry name" value="AMP-binding"/>
    <property type="match status" value="1"/>
</dbReference>
<evidence type="ECO:0000256" key="6">
    <source>
        <dbReference type="ARBA" id="ARBA00022553"/>
    </source>
</evidence>
<dbReference type="NCBIfam" id="TIGR01733">
    <property type="entry name" value="AA-adenyl-dom"/>
    <property type="match status" value="1"/>
</dbReference>
<dbReference type="FunFam" id="3.30.559.10:FF:000023">
    <property type="entry name" value="Non-ribosomal peptide synthetase"/>
    <property type="match status" value="1"/>
</dbReference>
<keyword evidence="7" id="KW-0436">Ligase</keyword>
<dbReference type="Proteomes" id="UP000062255">
    <property type="component" value="Chromosome"/>
</dbReference>
<comment type="similarity">
    <text evidence="3">Belongs to the ATP-dependent AMP-binding enzyme family. MbtB subfamily.</text>
</comment>
<dbReference type="GO" id="GO:0000036">
    <property type="term" value="F:acyl carrier activity"/>
    <property type="evidence" value="ECO:0007669"/>
    <property type="project" value="TreeGrafter"/>
</dbReference>
<evidence type="ECO:0000256" key="10">
    <source>
        <dbReference type="SAM" id="MobiDB-lite"/>
    </source>
</evidence>
<organism evidence="12 13">
    <name type="scientific">Mycolicibacterium goodii</name>
    <name type="common">Mycobacterium goodii</name>
    <dbReference type="NCBI Taxonomy" id="134601"/>
    <lineage>
        <taxon>Bacteria</taxon>
        <taxon>Bacillati</taxon>
        <taxon>Actinomycetota</taxon>
        <taxon>Actinomycetes</taxon>
        <taxon>Mycobacteriales</taxon>
        <taxon>Mycobacteriaceae</taxon>
        <taxon>Mycolicibacterium</taxon>
    </lineage>
</organism>
<feature type="region of interest" description="Disordered" evidence="10">
    <location>
        <begin position="524"/>
        <end position="549"/>
    </location>
</feature>